<comment type="subcellular location">
    <subcellularLocation>
        <location evidence="1">Cell membrane</location>
        <topology evidence="1">Multi-pass membrane protein</topology>
    </subcellularLocation>
</comment>
<dbReference type="Pfam" id="PF12704">
    <property type="entry name" value="MacB_PCD"/>
    <property type="match status" value="1"/>
</dbReference>
<evidence type="ECO:0000256" key="1">
    <source>
        <dbReference type="ARBA" id="ARBA00004651"/>
    </source>
</evidence>
<keyword evidence="2" id="KW-1003">Cell membrane</keyword>
<dbReference type="EMBL" id="AVPT01000014">
    <property type="protein sequence ID" value="KGM56402.1"/>
    <property type="molecule type" value="Genomic_DNA"/>
</dbReference>
<keyword evidence="3 6" id="KW-0812">Transmembrane</keyword>
<feature type="transmembrane region" description="Helical" evidence="6">
    <location>
        <begin position="256"/>
        <end position="276"/>
    </location>
</feature>
<dbReference type="GO" id="GO:0005886">
    <property type="term" value="C:plasma membrane"/>
    <property type="evidence" value="ECO:0007669"/>
    <property type="project" value="UniProtKB-SubCell"/>
</dbReference>
<evidence type="ECO:0000313" key="9">
    <source>
        <dbReference type="EMBL" id="KGM56402.1"/>
    </source>
</evidence>
<reference evidence="9 10" key="1">
    <citation type="journal article" date="2015" name="Stand. Genomic Sci.">
        <title>Genomic information of the arsenic-resistant bacterium Lysobacter arseniciresistens type strain ZS79(T) and comparison of Lysobacter draft genomes.</title>
        <authorList>
            <person name="Liu L."/>
            <person name="Zhang S."/>
            <person name="Luo M."/>
            <person name="Wang G."/>
        </authorList>
    </citation>
    <scope>NUCLEOTIDE SEQUENCE [LARGE SCALE GENOMIC DNA]</scope>
    <source>
        <strain evidence="9 10">ZS79</strain>
    </source>
</reference>
<dbReference type="PANTHER" id="PTHR43738:SF3">
    <property type="entry name" value="ABC TRANSPORTER PERMEASE"/>
    <property type="match status" value="1"/>
</dbReference>
<keyword evidence="5 6" id="KW-0472">Membrane</keyword>
<feature type="transmembrane region" description="Helical" evidence="6">
    <location>
        <begin position="303"/>
        <end position="333"/>
    </location>
</feature>
<feature type="transmembrane region" description="Helical" evidence="6">
    <location>
        <begin position="353"/>
        <end position="374"/>
    </location>
</feature>
<dbReference type="STRING" id="913325.N799_04710"/>
<dbReference type="InterPro" id="IPR025857">
    <property type="entry name" value="MacB_PCD"/>
</dbReference>
<proteinExistence type="predicted"/>
<name>A0A0A0F4W3_9GAMM</name>
<evidence type="ECO:0000256" key="5">
    <source>
        <dbReference type="ARBA" id="ARBA00023136"/>
    </source>
</evidence>
<dbReference type="RefSeq" id="WP_036210937.1">
    <property type="nucleotide sequence ID" value="NZ_AVPT01000014.1"/>
</dbReference>
<dbReference type="InterPro" id="IPR003838">
    <property type="entry name" value="ABC3_permease_C"/>
</dbReference>
<evidence type="ECO:0000256" key="3">
    <source>
        <dbReference type="ARBA" id="ARBA00022692"/>
    </source>
</evidence>
<evidence type="ECO:0000256" key="6">
    <source>
        <dbReference type="SAM" id="Phobius"/>
    </source>
</evidence>
<comment type="caution">
    <text evidence="9">The sequence shown here is derived from an EMBL/GenBank/DDBJ whole genome shotgun (WGS) entry which is preliminary data.</text>
</comment>
<accession>A0A0A0F4W3</accession>
<evidence type="ECO:0000259" key="8">
    <source>
        <dbReference type="Pfam" id="PF12704"/>
    </source>
</evidence>
<dbReference type="Pfam" id="PF02687">
    <property type="entry name" value="FtsX"/>
    <property type="match status" value="1"/>
</dbReference>
<dbReference type="AlphaFoldDB" id="A0A0A0F4W3"/>
<dbReference type="Proteomes" id="UP000029989">
    <property type="component" value="Unassembled WGS sequence"/>
</dbReference>
<sequence>MKYLHLIWAALFRSKTRTLLTLLSVVAAFLLFGMLDSVRVAFNAGGSVAGADRLVVASRLSITQTLPSRLTAQIAAVPGVEKVVYANWFGGIYRDPKNFFPNFAVGPDYFSLYPEYRIPAEQLEAFKADRTGAIVGAALAQRHGWKVGDTIPLQATIFPKDGSNDWSFTLRGIFELEDDKRRGEENQLMFHWDYFNEANDYISDEIGWYMVKLADIDQASQVAQAIDAISANSDHETRTQTEQAFNQAFIKQFADIGLIVSAIMGAVFFTLLLLTGNTMAQAVRERIPELAVLKTIGFTSRSVLMLVLAESVLLVVLGGLLGLAIAAALMPAVSAVSAASGGLVQLPTVQGQTWAVGLALMLAIGLVVGALPALRAMRLNIVDALAGR</sequence>
<dbReference type="PANTHER" id="PTHR43738">
    <property type="entry name" value="ABC TRANSPORTER, MEMBRANE PROTEIN"/>
    <property type="match status" value="1"/>
</dbReference>
<dbReference type="OrthoDB" id="9775474at2"/>
<evidence type="ECO:0000256" key="2">
    <source>
        <dbReference type="ARBA" id="ARBA00022475"/>
    </source>
</evidence>
<dbReference type="InterPro" id="IPR051125">
    <property type="entry name" value="ABC-4/HrtB_transporter"/>
</dbReference>
<feature type="domain" description="ABC3 transporter permease C-terminal" evidence="7">
    <location>
        <begin position="263"/>
        <end position="381"/>
    </location>
</feature>
<keyword evidence="4 6" id="KW-1133">Transmembrane helix</keyword>
<organism evidence="9 10">
    <name type="scientific">Lysobacter arseniciresistens ZS79</name>
    <dbReference type="NCBI Taxonomy" id="913325"/>
    <lineage>
        <taxon>Bacteria</taxon>
        <taxon>Pseudomonadati</taxon>
        <taxon>Pseudomonadota</taxon>
        <taxon>Gammaproteobacteria</taxon>
        <taxon>Lysobacterales</taxon>
        <taxon>Lysobacteraceae</taxon>
        <taxon>Novilysobacter</taxon>
    </lineage>
</organism>
<evidence type="ECO:0000256" key="4">
    <source>
        <dbReference type="ARBA" id="ARBA00022989"/>
    </source>
</evidence>
<gene>
    <name evidence="9" type="ORF">N799_04710</name>
</gene>
<evidence type="ECO:0000259" key="7">
    <source>
        <dbReference type="Pfam" id="PF02687"/>
    </source>
</evidence>
<protein>
    <submittedName>
        <fullName evidence="9">Membrane protein</fullName>
    </submittedName>
</protein>
<dbReference type="eggNOG" id="COG0577">
    <property type="taxonomic scope" value="Bacteria"/>
</dbReference>
<keyword evidence="10" id="KW-1185">Reference proteome</keyword>
<feature type="domain" description="MacB-like periplasmic core" evidence="8">
    <location>
        <begin position="22"/>
        <end position="228"/>
    </location>
</feature>
<evidence type="ECO:0000313" key="10">
    <source>
        <dbReference type="Proteomes" id="UP000029989"/>
    </source>
</evidence>